<accession>A0A3N4I105</accession>
<dbReference type="EMBL" id="ML119695">
    <property type="protein sequence ID" value="RPA79763.1"/>
    <property type="molecule type" value="Genomic_DNA"/>
</dbReference>
<feature type="compositionally biased region" description="Basic and acidic residues" evidence="1">
    <location>
        <begin position="77"/>
        <end position="89"/>
    </location>
</feature>
<protein>
    <submittedName>
        <fullName evidence="2">Uncharacterized protein</fullName>
    </submittedName>
</protein>
<sequence>MTKSSKKGTGGRAFGFAPTNSRPGNKKTQPLHGAGKSQTPTPTKGKQVDGSKAKTDGHQMAQDPTPQDAQQPPAKPEQTRYRGALDPERNVMGPIAGAKNMGKTVYRPVCFYKESDHKGEVFCFYSSNDNDLSCIERKPDLTVGTENPTDVDVMMFESFTRKWGPVACYPGTNEIFAFMGDPDDTIRGLLSGCHLVKGKLAWDVVENLGSGIVALGRVVFFSKWCPGSLQPGETNPAATQRYADGSIISPHQQPVGGMRYPH</sequence>
<gene>
    <name evidence="2" type="ORF">BJ508DRAFT_308072</name>
</gene>
<feature type="compositionally biased region" description="Low complexity" evidence="1">
    <location>
        <begin position="59"/>
        <end position="72"/>
    </location>
</feature>
<dbReference type="Proteomes" id="UP000275078">
    <property type="component" value="Unassembled WGS sequence"/>
</dbReference>
<dbReference type="AlphaFoldDB" id="A0A3N4I105"/>
<proteinExistence type="predicted"/>
<organism evidence="2 3">
    <name type="scientific">Ascobolus immersus RN42</name>
    <dbReference type="NCBI Taxonomy" id="1160509"/>
    <lineage>
        <taxon>Eukaryota</taxon>
        <taxon>Fungi</taxon>
        <taxon>Dikarya</taxon>
        <taxon>Ascomycota</taxon>
        <taxon>Pezizomycotina</taxon>
        <taxon>Pezizomycetes</taxon>
        <taxon>Pezizales</taxon>
        <taxon>Ascobolaceae</taxon>
        <taxon>Ascobolus</taxon>
    </lineage>
</organism>
<evidence type="ECO:0000313" key="3">
    <source>
        <dbReference type="Proteomes" id="UP000275078"/>
    </source>
</evidence>
<reference evidence="2 3" key="1">
    <citation type="journal article" date="2018" name="Nat. Ecol. Evol.">
        <title>Pezizomycetes genomes reveal the molecular basis of ectomycorrhizal truffle lifestyle.</title>
        <authorList>
            <person name="Murat C."/>
            <person name="Payen T."/>
            <person name="Noel B."/>
            <person name="Kuo A."/>
            <person name="Morin E."/>
            <person name="Chen J."/>
            <person name="Kohler A."/>
            <person name="Krizsan K."/>
            <person name="Balestrini R."/>
            <person name="Da Silva C."/>
            <person name="Montanini B."/>
            <person name="Hainaut M."/>
            <person name="Levati E."/>
            <person name="Barry K.W."/>
            <person name="Belfiori B."/>
            <person name="Cichocki N."/>
            <person name="Clum A."/>
            <person name="Dockter R.B."/>
            <person name="Fauchery L."/>
            <person name="Guy J."/>
            <person name="Iotti M."/>
            <person name="Le Tacon F."/>
            <person name="Lindquist E.A."/>
            <person name="Lipzen A."/>
            <person name="Malagnac F."/>
            <person name="Mello A."/>
            <person name="Molinier V."/>
            <person name="Miyauchi S."/>
            <person name="Poulain J."/>
            <person name="Riccioni C."/>
            <person name="Rubini A."/>
            <person name="Sitrit Y."/>
            <person name="Splivallo R."/>
            <person name="Traeger S."/>
            <person name="Wang M."/>
            <person name="Zifcakova L."/>
            <person name="Wipf D."/>
            <person name="Zambonelli A."/>
            <person name="Paolocci F."/>
            <person name="Nowrousian M."/>
            <person name="Ottonello S."/>
            <person name="Baldrian P."/>
            <person name="Spatafora J.W."/>
            <person name="Henrissat B."/>
            <person name="Nagy L.G."/>
            <person name="Aury J.M."/>
            <person name="Wincker P."/>
            <person name="Grigoriev I.V."/>
            <person name="Bonfante P."/>
            <person name="Martin F.M."/>
        </authorList>
    </citation>
    <scope>NUCLEOTIDE SEQUENCE [LARGE SCALE GENOMIC DNA]</scope>
    <source>
        <strain evidence="2 3">RN42</strain>
    </source>
</reference>
<feature type="compositionally biased region" description="Polar residues" evidence="1">
    <location>
        <begin position="18"/>
        <end position="28"/>
    </location>
</feature>
<evidence type="ECO:0000313" key="2">
    <source>
        <dbReference type="EMBL" id="RPA79763.1"/>
    </source>
</evidence>
<evidence type="ECO:0000256" key="1">
    <source>
        <dbReference type="SAM" id="MobiDB-lite"/>
    </source>
</evidence>
<keyword evidence="3" id="KW-1185">Reference proteome</keyword>
<feature type="compositionally biased region" description="Basic and acidic residues" evidence="1">
    <location>
        <begin position="46"/>
        <end position="57"/>
    </location>
</feature>
<name>A0A3N4I105_ASCIM</name>
<feature type="region of interest" description="Disordered" evidence="1">
    <location>
        <begin position="1"/>
        <end position="96"/>
    </location>
</feature>